<evidence type="ECO:0000256" key="1">
    <source>
        <dbReference type="SAM" id="MobiDB-lite"/>
    </source>
</evidence>
<feature type="region of interest" description="Disordered" evidence="1">
    <location>
        <begin position="25"/>
        <end position="192"/>
    </location>
</feature>
<evidence type="ECO:0000313" key="2">
    <source>
        <dbReference type="EMBL" id="KAK4034143.1"/>
    </source>
</evidence>
<feature type="compositionally biased region" description="Low complexity" evidence="1">
    <location>
        <begin position="276"/>
        <end position="298"/>
    </location>
</feature>
<feature type="compositionally biased region" description="Polar residues" evidence="1">
    <location>
        <begin position="212"/>
        <end position="222"/>
    </location>
</feature>
<evidence type="ECO:0000313" key="3">
    <source>
        <dbReference type="Proteomes" id="UP001303115"/>
    </source>
</evidence>
<feature type="compositionally biased region" description="Acidic residues" evidence="1">
    <location>
        <begin position="502"/>
        <end position="518"/>
    </location>
</feature>
<proteinExistence type="predicted"/>
<feature type="compositionally biased region" description="Acidic residues" evidence="1">
    <location>
        <begin position="316"/>
        <end position="325"/>
    </location>
</feature>
<feature type="compositionally biased region" description="Pro residues" evidence="1">
    <location>
        <begin position="388"/>
        <end position="397"/>
    </location>
</feature>
<name>A0AAN6P9D5_9PEZI</name>
<feature type="compositionally biased region" description="Polar residues" evidence="1">
    <location>
        <begin position="337"/>
        <end position="367"/>
    </location>
</feature>
<feature type="region of interest" description="Disordered" evidence="1">
    <location>
        <begin position="446"/>
        <end position="467"/>
    </location>
</feature>
<feature type="compositionally biased region" description="Acidic residues" evidence="1">
    <location>
        <begin position="532"/>
        <end position="555"/>
    </location>
</feature>
<accession>A0AAN6P9D5</accession>
<feature type="compositionally biased region" description="Polar residues" evidence="1">
    <location>
        <begin position="259"/>
        <end position="275"/>
    </location>
</feature>
<feature type="compositionally biased region" description="Basic and acidic residues" evidence="1">
    <location>
        <begin position="67"/>
        <end position="93"/>
    </location>
</feature>
<organism evidence="2 3">
    <name type="scientific">Parachaetomium inaequale</name>
    <dbReference type="NCBI Taxonomy" id="2588326"/>
    <lineage>
        <taxon>Eukaryota</taxon>
        <taxon>Fungi</taxon>
        <taxon>Dikarya</taxon>
        <taxon>Ascomycota</taxon>
        <taxon>Pezizomycotina</taxon>
        <taxon>Sordariomycetes</taxon>
        <taxon>Sordariomycetidae</taxon>
        <taxon>Sordariales</taxon>
        <taxon>Chaetomiaceae</taxon>
        <taxon>Parachaetomium</taxon>
    </lineage>
</organism>
<feature type="region of interest" description="Disordered" evidence="1">
    <location>
        <begin position="212"/>
        <end position="414"/>
    </location>
</feature>
<reference evidence="3" key="1">
    <citation type="journal article" date="2023" name="Mol. Phylogenet. Evol.">
        <title>Genome-scale phylogeny and comparative genomics of the fungal order Sordariales.</title>
        <authorList>
            <person name="Hensen N."/>
            <person name="Bonometti L."/>
            <person name="Westerberg I."/>
            <person name="Brannstrom I.O."/>
            <person name="Guillou S."/>
            <person name="Cros-Aarteil S."/>
            <person name="Calhoun S."/>
            <person name="Haridas S."/>
            <person name="Kuo A."/>
            <person name="Mondo S."/>
            <person name="Pangilinan J."/>
            <person name="Riley R."/>
            <person name="LaButti K."/>
            <person name="Andreopoulos B."/>
            <person name="Lipzen A."/>
            <person name="Chen C."/>
            <person name="Yan M."/>
            <person name="Daum C."/>
            <person name="Ng V."/>
            <person name="Clum A."/>
            <person name="Steindorff A."/>
            <person name="Ohm R.A."/>
            <person name="Martin F."/>
            <person name="Silar P."/>
            <person name="Natvig D.O."/>
            <person name="Lalanne C."/>
            <person name="Gautier V."/>
            <person name="Ament-Velasquez S.L."/>
            <person name="Kruys A."/>
            <person name="Hutchinson M.I."/>
            <person name="Powell A.J."/>
            <person name="Barry K."/>
            <person name="Miller A.N."/>
            <person name="Grigoriev I.V."/>
            <person name="Debuchy R."/>
            <person name="Gladieux P."/>
            <person name="Hiltunen Thoren M."/>
            <person name="Johannesson H."/>
        </authorList>
    </citation>
    <scope>NUCLEOTIDE SEQUENCE [LARGE SCALE GENOMIC DNA]</scope>
    <source>
        <strain evidence="3">CBS 284.82</strain>
    </source>
</reference>
<gene>
    <name evidence="2" type="ORF">C8A01DRAFT_39401</name>
</gene>
<protein>
    <submittedName>
        <fullName evidence="2">Uncharacterized protein</fullName>
    </submittedName>
</protein>
<comment type="caution">
    <text evidence="2">The sequence shown here is derived from an EMBL/GenBank/DDBJ whole genome shotgun (WGS) entry which is preliminary data.</text>
</comment>
<feature type="compositionally biased region" description="Basic and acidic residues" evidence="1">
    <location>
        <begin position="302"/>
        <end position="315"/>
    </location>
</feature>
<dbReference type="EMBL" id="MU854493">
    <property type="protein sequence ID" value="KAK4034143.1"/>
    <property type="molecule type" value="Genomic_DNA"/>
</dbReference>
<feature type="region of interest" description="Disordered" evidence="1">
    <location>
        <begin position="482"/>
        <end position="603"/>
    </location>
</feature>
<feature type="compositionally biased region" description="Polar residues" evidence="1">
    <location>
        <begin position="164"/>
        <end position="192"/>
    </location>
</feature>
<sequence>MHPGLEQHWEIKKAGKNLRDLEGEYRAAQHPSKSSNMKPQHGNKVSHIFQQPLGIPRQTKPPVNPETLKRALDAERDAETARRNALSRFHEAQRGLPKSAIREVTNPWITRPPNAQNPGNPQPPSGPSRGRQPGNNPPGNQHWTGNPKPPSGPSGGRQSGNRQPGNYLNQPGHQQWTGYQPTSLPSHSRQSGSTFRLGTIMLGTVSLGATKQGTISLGTPSRKQWRKKRNKRHSSRGSHAGTPRQSPGWQQAERHNQNEQRPVNQAQSEQQQPVWGQQPPEQNQGQGQNRNLNLNAGAPQKVKQERGGSPKVKQEEDSEAEESDIEITGWRVLKPARSSQPAAPEVNNSNDNNPPQRSAAATRTVETPRQRAYRPLPTPTSFGASTPGPRPPPPPPRGQDVQPEEPTRTPVAATSQTVMMDMIYAMHISITERLDRLDGGQMLERQQQQLAGRRRAPRPVTATEVNQQRTGVTQELEYIFAPVRGDSDDSNDGTYAPSTFPGEEDDGAEVDSEDEEEVVVLPSIESDKLDESDGSDDSDESDESEESEEAEEPEEPAGHSTPPRQKGQGKRKATEWSVSPSPVNKKPRQSEEKTKVKETPIPVPFLERAIRERARVDALVQAKLSARLLPYH</sequence>
<feature type="compositionally biased region" description="Basic and acidic residues" evidence="1">
    <location>
        <begin position="588"/>
        <end position="598"/>
    </location>
</feature>
<dbReference type="AlphaFoldDB" id="A0AAN6P9D5"/>
<keyword evidence="3" id="KW-1185">Reference proteome</keyword>
<feature type="compositionally biased region" description="Basic residues" evidence="1">
    <location>
        <begin position="223"/>
        <end position="236"/>
    </location>
</feature>
<dbReference type="Proteomes" id="UP001303115">
    <property type="component" value="Unassembled WGS sequence"/>
</dbReference>